<dbReference type="EMBL" id="CP015958">
    <property type="protein sequence ID" value="QLB62578.1"/>
    <property type="molecule type" value="Genomic_DNA"/>
</dbReference>
<reference evidence="2 3" key="1">
    <citation type="journal article" date="2014" name="Genome Announc.">
        <title>Draft Genome Sequence of the Haloacid-Degrading Burkholderia caribensis Strain MBA4.</title>
        <authorList>
            <person name="Pan Y."/>
            <person name="Kong K.F."/>
            <person name="Tsang J.S."/>
        </authorList>
    </citation>
    <scope>NUCLEOTIDE SEQUENCE [LARGE SCALE GENOMIC DNA]</scope>
    <source>
        <strain evidence="2 3">852011</strain>
    </source>
</reference>
<organism evidence="2 3">
    <name type="scientific">Paraburkholderia caribensis</name>
    <dbReference type="NCBI Taxonomy" id="75105"/>
    <lineage>
        <taxon>Bacteria</taxon>
        <taxon>Pseudomonadati</taxon>
        <taxon>Pseudomonadota</taxon>
        <taxon>Betaproteobacteria</taxon>
        <taxon>Burkholderiales</taxon>
        <taxon>Burkholderiaceae</taxon>
        <taxon>Paraburkholderia</taxon>
    </lineage>
</organism>
<evidence type="ECO:0000313" key="3">
    <source>
        <dbReference type="Proteomes" id="UP000509548"/>
    </source>
</evidence>
<sequence length="96" mass="11143">MVRFVTIKKFCELTGYTSAAMYSRRSSGEWLNWNIWCYEPGTKKILIDIEAFEKWVEQGQGVSVPHTPRTKSPSLPRLDPPARASKRTLLRPVFER</sequence>
<accession>A0A9Q6S101</accession>
<dbReference type="Proteomes" id="UP000509548">
    <property type="component" value="Chromosome 1"/>
</dbReference>
<feature type="region of interest" description="Disordered" evidence="1">
    <location>
        <begin position="60"/>
        <end position="82"/>
    </location>
</feature>
<proteinExistence type="predicted"/>
<evidence type="ECO:0008006" key="4">
    <source>
        <dbReference type="Google" id="ProtNLM"/>
    </source>
</evidence>
<name>A0A9Q6S101_9BURK</name>
<protein>
    <recommendedName>
        <fullName evidence="4">Excisionase</fullName>
    </recommendedName>
</protein>
<dbReference type="AlphaFoldDB" id="A0A9Q6S101"/>
<evidence type="ECO:0000313" key="2">
    <source>
        <dbReference type="EMBL" id="QLB62578.1"/>
    </source>
</evidence>
<evidence type="ECO:0000256" key="1">
    <source>
        <dbReference type="SAM" id="MobiDB-lite"/>
    </source>
</evidence>
<gene>
    <name evidence="2" type="ORF">A9O66_09405</name>
</gene>